<keyword evidence="5" id="KW-0012">Acyltransferase</keyword>
<sequence length="377" mass="44953">MRNLGLDIVRSLAIFLVMLAHGMMFFLLPFYPVSNSLIFFAVLGVEIFFVLSGFLIGQILLNDVLVEQNWPALRRFYLRRWFRTLPLYFLILIIVCLINDKFFWQHLFFVQNFNTESLNFFPVSWSLTVEEWFYLLIPFFLLLLFRISKKNRNSVNKFFYLLVLIIISLILLRLFYVFLFNPIWDEEVRRQFYVRLDSLGIGVLIAGIKVYKKAFYEKITKYPWILYSLSIIGFYTLYKLIPWNQPEVLNNSFFYRTFLLNFFSILSGLIIIAFESDTFINNIKSKIIVKTFTFISVTSYSVYLIHYEIYNYYSRKIATITETMGIWLTSTVITIIAAFILYRFFELPIMNLRDKMGWSRTHNAKSQTTSNSARQYS</sequence>
<dbReference type="Proteomes" id="UP000316330">
    <property type="component" value="Unassembled WGS sequence"/>
</dbReference>
<evidence type="ECO:0000259" key="4">
    <source>
        <dbReference type="Pfam" id="PF01757"/>
    </source>
</evidence>
<feature type="transmembrane region" description="Helical" evidence="3">
    <location>
        <begin position="326"/>
        <end position="345"/>
    </location>
</feature>
<dbReference type="AlphaFoldDB" id="A0A559J8A8"/>
<name>A0A559J8A8_9BACL</name>
<dbReference type="GO" id="GO:0016020">
    <property type="term" value="C:membrane"/>
    <property type="evidence" value="ECO:0007669"/>
    <property type="project" value="TreeGrafter"/>
</dbReference>
<keyword evidence="5" id="KW-0808">Transferase</keyword>
<dbReference type="EMBL" id="VNJJ01000018">
    <property type="protein sequence ID" value="TVX96123.1"/>
    <property type="molecule type" value="Genomic_DNA"/>
</dbReference>
<dbReference type="RefSeq" id="WP_144706605.1">
    <property type="nucleotide sequence ID" value="NZ_VNJJ01000018.1"/>
</dbReference>
<comment type="subcellular location">
    <subcellularLocation>
        <location evidence="1">Membrane</location>
    </subcellularLocation>
</comment>
<feature type="transmembrane region" description="Helical" evidence="3">
    <location>
        <begin position="253"/>
        <end position="275"/>
    </location>
</feature>
<accession>A0A559J8A8</accession>
<proteinExistence type="inferred from homology"/>
<evidence type="ECO:0000256" key="1">
    <source>
        <dbReference type="ARBA" id="ARBA00004370"/>
    </source>
</evidence>
<feature type="transmembrane region" description="Helical" evidence="3">
    <location>
        <begin position="81"/>
        <end position="104"/>
    </location>
</feature>
<gene>
    <name evidence="5" type="ORF">FPZ45_22115</name>
</gene>
<feature type="transmembrane region" description="Helical" evidence="3">
    <location>
        <begin position="12"/>
        <end position="31"/>
    </location>
</feature>
<evidence type="ECO:0000256" key="3">
    <source>
        <dbReference type="SAM" id="Phobius"/>
    </source>
</evidence>
<dbReference type="Pfam" id="PF01757">
    <property type="entry name" value="Acyl_transf_3"/>
    <property type="match status" value="1"/>
</dbReference>
<comment type="caution">
    <text evidence="5">The sequence shown here is derived from an EMBL/GenBank/DDBJ whole genome shotgun (WGS) entry which is preliminary data.</text>
</comment>
<organism evidence="5 6">
    <name type="scientific">Cohnella terricola</name>
    <dbReference type="NCBI Taxonomy" id="1289167"/>
    <lineage>
        <taxon>Bacteria</taxon>
        <taxon>Bacillati</taxon>
        <taxon>Bacillota</taxon>
        <taxon>Bacilli</taxon>
        <taxon>Bacillales</taxon>
        <taxon>Paenibacillaceae</taxon>
        <taxon>Cohnella</taxon>
    </lineage>
</organism>
<feature type="transmembrane region" description="Helical" evidence="3">
    <location>
        <begin position="124"/>
        <end position="146"/>
    </location>
</feature>
<keyword evidence="6" id="KW-1185">Reference proteome</keyword>
<dbReference type="GO" id="GO:0016747">
    <property type="term" value="F:acyltransferase activity, transferring groups other than amino-acyl groups"/>
    <property type="evidence" value="ECO:0007669"/>
    <property type="project" value="InterPro"/>
</dbReference>
<dbReference type="InterPro" id="IPR050879">
    <property type="entry name" value="Acyltransferase_3"/>
</dbReference>
<feature type="transmembrane region" description="Helical" evidence="3">
    <location>
        <begin position="287"/>
        <end position="306"/>
    </location>
</feature>
<evidence type="ECO:0000313" key="5">
    <source>
        <dbReference type="EMBL" id="TVX96123.1"/>
    </source>
</evidence>
<dbReference type="InterPro" id="IPR002656">
    <property type="entry name" value="Acyl_transf_3_dom"/>
</dbReference>
<protein>
    <submittedName>
        <fullName evidence="5">Acyltransferase</fullName>
    </submittedName>
</protein>
<dbReference type="GO" id="GO:0000271">
    <property type="term" value="P:polysaccharide biosynthetic process"/>
    <property type="evidence" value="ECO:0007669"/>
    <property type="project" value="TreeGrafter"/>
</dbReference>
<evidence type="ECO:0000313" key="6">
    <source>
        <dbReference type="Proteomes" id="UP000316330"/>
    </source>
</evidence>
<keyword evidence="3" id="KW-0472">Membrane</keyword>
<dbReference type="PANTHER" id="PTHR23028">
    <property type="entry name" value="ACETYLTRANSFERASE"/>
    <property type="match status" value="1"/>
</dbReference>
<keyword evidence="3" id="KW-1133">Transmembrane helix</keyword>
<feature type="transmembrane region" description="Helical" evidence="3">
    <location>
        <begin position="223"/>
        <end position="241"/>
    </location>
</feature>
<feature type="transmembrane region" description="Helical" evidence="3">
    <location>
        <begin position="37"/>
        <end position="61"/>
    </location>
</feature>
<comment type="similarity">
    <text evidence="2">Belongs to the acyltransferase 3 family.</text>
</comment>
<keyword evidence="3" id="KW-0812">Transmembrane</keyword>
<feature type="domain" description="Acyltransferase 3" evidence="4">
    <location>
        <begin position="4"/>
        <end position="343"/>
    </location>
</feature>
<reference evidence="5 6" key="1">
    <citation type="submission" date="2019-07" db="EMBL/GenBank/DDBJ databases">
        <authorList>
            <person name="Kim J."/>
        </authorList>
    </citation>
    <scope>NUCLEOTIDE SEQUENCE [LARGE SCALE GENOMIC DNA]</scope>
    <source>
        <strain evidence="5 6">G13</strain>
    </source>
</reference>
<feature type="transmembrane region" description="Helical" evidence="3">
    <location>
        <begin position="158"/>
        <end position="180"/>
    </location>
</feature>
<evidence type="ECO:0000256" key="2">
    <source>
        <dbReference type="ARBA" id="ARBA00007400"/>
    </source>
</evidence>
<feature type="transmembrane region" description="Helical" evidence="3">
    <location>
        <begin position="192"/>
        <end position="211"/>
    </location>
</feature>
<dbReference type="OrthoDB" id="9796461at2"/>
<dbReference type="PANTHER" id="PTHR23028:SF53">
    <property type="entry name" value="ACYL_TRANSF_3 DOMAIN-CONTAINING PROTEIN"/>
    <property type="match status" value="1"/>
</dbReference>